<reference evidence="2" key="1">
    <citation type="submission" date="2022-08" db="EMBL/GenBank/DDBJ databases">
        <title>Novel Bdellovibrio Species Isolated from Svalbard: Designation Bdellovibrio svalbardensis.</title>
        <authorList>
            <person name="Mitchell R.J."/>
            <person name="Choi S.Y."/>
        </authorList>
    </citation>
    <scope>NUCLEOTIDE SEQUENCE</scope>
    <source>
        <strain evidence="2">PAP01</strain>
    </source>
</reference>
<protein>
    <submittedName>
        <fullName evidence="2">Uncharacterized protein</fullName>
    </submittedName>
</protein>
<sequence>MNKFLLCSSLIFSVCAQAQTSSSHVSGTENIANRSVLSDEIKNKTFQENTEITDAKLKADAGSLSRYSLKFNFTYNGPTLTDLSEKDQPNPDGSIGSFQTSLGGSIGARYRINSKSTVGISTGLKSIHPFHGAERTDLSNPSLTYDYSSRIAGIQMKNSPGFVLRTVPDFTKVGQYGMLLDNHSLVYDLGPSGFSIGTDMAVGYFLYNREYQTADGKAARYSFEFNPNLKYNFSDKLSFVFSSNISLWNPRGRSDQFALLNKSINQKLGLGYAYQRDIYINPFLTFYPQHLTWSGVTLNLTTIFSVF</sequence>
<proteinExistence type="predicted"/>
<name>A0ABT6DJM1_9BACT</name>
<keyword evidence="1" id="KW-0732">Signal</keyword>
<feature type="signal peptide" evidence="1">
    <location>
        <begin position="1"/>
        <end position="18"/>
    </location>
</feature>
<evidence type="ECO:0000313" key="3">
    <source>
        <dbReference type="Proteomes" id="UP001152321"/>
    </source>
</evidence>
<dbReference type="Proteomes" id="UP001152321">
    <property type="component" value="Unassembled WGS sequence"/>
</dbReference>
<feature type="chain" id="PRO_5047531198" evidence="1">
    <location>
        <begin position="19"/>
        <end position="307"/>
    </location>
</feature>
<comment type="caution">
    <text evidence="2">The sequence shown here is derived from an EMBL/GenBank/DDBJ whole genome shotgun (WGS) entry which is preliminary data.</text>
</comment>
<dbReference type="RefSeq" id="WP_277577889.1">
    <property type="nucleotide sequence ID" value="NZ_JANRMI010000002.1"/>
</dbReference>
<dbReference type="EMBL" id="JANRMI010000002">
    <property type="protein sequence ID" value="MDG0816410.1"/>
    <property type="molecule type" value="Genomic_DNA"/>
</dbReference>
<evidence type="ECO:0000256" key="1">
    <source>
        <dbReference type="SAM" id="SignalP"/>
    </source>
</evidence>
<keyword evidence="3" id="KW-1185">Reference proteome</keyword>
<organism evidence="2 3">
    <name type="scientific">Bdellovibrio svalbardensis</name>
    <dbReference type="NCBI Taxonomy" id="2972972"/>
    <lineage>
        <taxon>Bacteria</taxon>
        <taxon>Pseudomonadati</taxon>
        <taxon>Bdellovibrionota</taxon>
        <taxon>Bdellovibrionia</taxon>
        <taxon>Bdellovibrionales</taxon>
        <taxon>Pseudobdellovibrionaceae</taxon>
        <taxon>Bdellovibrio</taxon>
    </lineage>
</organism>
<accession>A0ABT6DJM1</accession>
<gene>
    <name evidence="2" type="ORF">NWE73_08550</name>
</gene>
<evidence type="ECO:0000313" key="2">
    <source>
        <dbReference type="EMBL" id="MDG0816410.1"/>
    </source>
</evidence>